<protein>
    <submittedName>
        <fullName evidence="12">Uncharacterized protein</fullName>
    </submittedName>
</protein>
<feature type="transmembrane region" description="Helical" evidence="9">
    <location>
        <begin position="494"/>
        <end position="518"/>
    </location>
</feature>
<accession>A0A9N9QXL4</accession>
<dbReference type="PANTHER" id="PTHR42643:SF33">
    <property type="entry name" value="GLUTAMATE RECEPTOR 2-LIKE PROTEIN"/>
    <property type="match status" value="1"/>
</dbReference>
<dbReference type="GO" id="GO:0050906">
    <property type="term" value="P:detection of stimulus involved in sensory perception"/>
    <property type="evidence" value="ECO:0007669"/>
    <property type="project" value="UniProtKB-ARBA"/>
</dbReference>
<dbReference type="InterPro" id="IPR052192">
    <property type="entry name" value="Insect_Ionotropic_Sensory_Rcpt"/>
</dbReference>
<keyword evidence="3" id="KW-1003">Cell membrane</keyword>
<comment type="subcellular location">
    <subcellularLocation>
        <location evidence="1">Cell membrane</location>
        <topology evidence="1">Multi-pass membrane protein</topology>
    </subcellularLocation>
</comment>
<evidence type="ECO:0000256" key="2">
    <source>
        <dbReference type="ARBA" id="ARBA00008685"/>
    </source>
</evidence>
<evidence type="ECO:0000256" key="4">
    <source>
        <dbReference type="ARBA" id="ARBA00022692"/>
    </source>
</evidence>
<keyword evidence="4 9" id="KW-0812">Transmembrane</keyword>
<dbReference type="InterPro" id="IPR057074">
    <property type="entry name" value="IR75A_N"/>
</dbReference>
<comment type="similarity">
    <text evidence="2">Belongs to the glutamate-gated ion channel (TC 1.A.10.1) family.</text>
</comment>
<dbReference type="InterPro" id="IPR001320">
    <property type="entry name" value="Iontro_rcpt_C"/>
</dbReference>
<dbReference type="Proteomes" id="UP001153714">
    <property type="component" value="Chromosome 14"/>
</dbReference>
<dbReference type="EMBL" id="OU893345">
    <property type="protein sequence ID" value="CAG9785360.1"/>
    <property type="molecule type" value="Genomic_DNA"/>
</dbReference>
<evidence type="ECO:0000256" key="3">
    <source>
        <dbReference type="ARBA" id="ARBA00022475"/>
    </source>
</evidence>
<feature type="transmembrane region" description="Helical" evidence="9">
    <location>
        <begin position="302"/>
        <end position="324"/>
    </location>
</feature>
<dbReference type="AlphaFoldDB" id="A0A9N9QXL4"/>
<feature type="transmembrane region" description="Helical" evidence="9">
    <location>
        <begin position="244"/>
        <end position="265"/>
    </location>
</feature>
<evidence type="ECO:0000256" key="5">
    <source>
        <dbReference type="ARBA" id="ARBA00022989"/>
    </source>
</evidence>
<dbReference type="Pfam" id="PF24576">
    <property type="entry name" value="IR75A_N"/>
    <property type="match status" value="1"/>
</dbReference>
<evidence type="ECO:0000256" key="6">
    <source>
        <dbReference type="ARBA" id="ARBA00023136"/>
    </source>
</evidence>
<dbReference type="SUPFAM" id="SSF53850">
    <property type="entry name" value="Periplasmic binding protein-like II"/>
    <property type="match status" value="1"/>
</dbReference>
<evidence type="ECO:0000256" key="7">
    <source>
        <dbReference type="ARBA" id="ARBA00023170"/>
    </source>
</evidence>
<organism evidence="12 13">
    <name type="scientific">Diatraea saccharalis</name>
    <name type="common">sugarcane borer</name>
    <dbReference type="NCBI Taxonomy" id="40085"/>
    <lineage>
        <taxon>Eukaryota</taxon>
        <taxon>Metazoa</taxon>
        <taxon>Ecdysozoa</taxon>
        <taxon>Arthropoda</taxon>
        <taxon>Hexapoda</taxon>
        <taxon>Insecta</taxon>
        <taxon>Pterygota</taxon>
        <taxon>Neoptera</taxon>
        <taxon>Endopterygota</taxon>
        <taxon>Lepidoptera</taxon>
        <taxon>Glossata</taxon>
        <taxon>Ditrysia</taxon>
        <taxon>Pyraloidea</taxon>
        <taxon>Crambidae</taxon>
        <taxon>Crambinae</taxon>
        <taxon>Diatraea</taxon>
    </lineage>
</organism>
<dbReference type="OrthoDB" id="9997229at2759"/>
<reference evidence="12" key="1">
    <citation type="submission" date="2021-12" db="EMBL/GenBank/DDBJ databases">
        <authorList>
            <person name="King R."/>
        </authorList>
    </citation>
    <scope>NUCLEOTIDE SEQUENCE</scope>
</reference>
<feature type="domain" description="Ionotropic glutamate receptor C-terminal" evidence="10">
    <location>
        <begin position="245"/>
        <end position="402"/>
    </location>
</feature>
<reference evidence="12" key="2">
    <citation type="submission" date="2022-10" db="EMBL/GenBank/DDBJ databases">
        <authorList>
            <consortium name="ENA_rothamsted_submissions"/>
            <consortium name="culmorum"/>
            <person name="King R."/>
        </authorList>
    </citation>
    <scope>NUCLEOTIDE SEQUENCE</scope>
</reference>
<evidence type="ECO:0000313" key="12">
    <source>
        <dbReference type="EMBL" id="CAG9785360.1"/>
    </source>
</evidence>
<keyword evidence="5 9" id="KW-1133">Transmembrane helix</keyword>
<proteinExistence type="inferred from homology"/>
<dbReference type="Pfam" id="PF00060">
    <property type="entry name" value="Lig_chan"/>
    <property type="match status" value="1"/>
</dbReference>
<dbReference type="Gene3D" id="1.10.287.70">
    <property type="match status" value="1"/>
</dbReference>
<dbReference type="GO" id="GO:0005886">
    <property type="term" value="C:plasma membrane"/>
    <property type="evidence" value="ECO:0007669"/>
    <property type="project" value="UniProtKB-SubCell"/>
</dbReference>
<keyword evidence="7" id="KW-0675">Receptor</keyword>
<dbReference type="GO" id="GO:0015276">
    <property type="term" value="F:ligand-gated monoatomic ion channel activity"/>
    <property type="evidence" value="ECO:0007669"/>
    <property type="project" value="InterPro"/>
</dbReference>
<keyword evidence="8" id="KW-0325">Glycoprotein</keyword>
<evidence type="ECO:0000313" key="13">
    <source>
        <dbReference type="Proteomes" id="UP001153714"/>
    </source>
</evidence>
<evidence type="ECO:0000259" key="10">
    <source>
        <dbReference type="Pfam" id="PF00060"/>
    </source>
</evidence>
<keyword evidence="13" id="KW-1185">Reference proteome</keyword>
<evidence type="ECO:0000259" key="11">
    <source>
        <dbReference type="Pfam" id="PF24576"/>
    </source>
</evidence>
<feature type="domain" description="Ionotropic receptor 75a N-terminal" evidence="11">
    <location>
        <begin position="16"/>
        <end position="94"/>
    </location>
</feature>
<name>A0A9N9QXL4_9NEOP</name>
<sequence length="526" mass="59599">MRLRVLNQHSPPLTPYEVYREGVVLDVGCPWATIILHQSSESRSFNYRYTWLMLHNSSFDPTATEKLLVNISILPDADVTWLADDTLVNLYKVKEHQPLTATKLIANMSATEQELELLWGFLPTVITQPQHFKSWTDLTTRHIEPFPKVTYPIMILCAEDLNFRYNLQQVDLYGSEHNGAFDGAAGLLQRGEVEMGFSSLFMRADRFNVLHFVAETLELRASFIFRQPPQSSGNNVFLLPFSRGVWACSAAVFLMVAGSLAALSFRLIRADPTLAQLTPAEVCTFTVGTICQQGSYLNPSTVSVRIVMLFTLFAAFFIFTSYSAKIVAILQTPSDAIQTIDDLARSPFTLGVENTTYKHIYFSESNDPATQRLYRHKLLPLGDRAYLSVVDGVNRLRTDMFAFQAEETSAHDIISKTFTEREKCGLKHIQAFKLPMVSVPVRRLSGYRELLAARLRWQREVGLMDRWRRVWLVERARCLASNDSGFVNVRLADVWPAVQVLMSGMILATLLLIAELTLSRAEHKVK</sequence>
<evidence type="ECO:0000256" key="9">
    <source>
        <dbReference type="SAM" id="Phobius"/>
    </source>
</evidence>
<dbReference type="PANTHER" id="PTHR42643">
    <property type="entry name" value="IONOTROPIC RECEPTOR 20A-RELATED"/>
    <property type="match status" value="1"/>
</dbReference>
<gene>
    <name evidence="12" type="ORF">DIATSA_LOCUS3399</name>
</gene>
<keyword evidence="6 9" id="KW-0472">Membrane</keyword>
<dbReference type="Gene3D" id="3.40.190.10">
    <property type="entry name" value="Periplasmic binding protein-like II"/>
    <property type="match status" value="1"/>
</dbReference>
<evidence type="ECO:0000256" key="1">
    <source>
        <dbReference type="ARBA" id="ARBA00004651"/>
    </source>
</evidence>
<evidence type="ECO:0000256" key="8">
    <source>
        <dbReference type="ARBA" id="ARBA00023180"/>
    </source>
</evidence>